<reference evidence="2 3" key="1">
    <citation type="submission" date="2017-03" db="EMBL/GenBank/DDBJ databases">
        <title>Genomes of endolithic fungi from Antarctica.</title>
        <authorList>
            <person name="Coleine C."/>
            <person name="Masonjones S."/>
            <person name="Stajich J.E."/>
        </authorList>
    </citation>
    <scope>NUCLEOTIDE SEQUENCE [LARGE SCALE GENOMIC DNA]</scope>
    <source>
        <strain evidence="2 3">CCFEE 5184</strain>
    </source>
</reference>
<organism evidence="2 3">
    <name type="scientific">Friedmanniomyces simplex</name>
    <dbReference type="NCBI Taxonomy" id="329884"/>
    <lineage>
        <taxon>Eukaryota</taxon>
        <taxon>Fungi</taxon>
        <taxon>Dikarya</taxon>
        <taxon>Ascomycota</taxon>
        <taxon>Pezizomycotina</taxon>
        <taxon>Dothideomycetes</taxon>
        <taxon>Dothideomycetidae</taxon>
        <taxon>Mycosphaerellales</taxon>
        <taxon>Teratosphaeriaceae</taxon>
        <taxon>Friedmanniomyces</taxon>
    </lineage>
</organism>
<gene>
    <name evidence="2" type="ORF">B0A55_00260</name>
</gene>
<dbReference type="Proteomes" id="UP000309340">
    <property type="component" value="Unassembled WGS sequence"/>
</dbReference>
<feature type="compositionally biased region" description="Basic and acidic residues" evidence="1">
    <location>
        <begin position="196"/>
        <end position="205"/>
    </location>
</feature>
<sequence length="238" mass="26786">MTALNSQPAIGLTLRRPSLARRQPRRTANVRVGAAPSGSTTWDLDNLQVVKNAAERVRQTHEAWQDKIVSAEGGAQVKTQREFDLLRAERERRDAAQRSKIDERTAKAAEEQRLRAEAQESARQAALATEAARLAEEAERRQVEAELRRTAEEERKESEEAVNLILALEEQERLERIERLELEAAIAAAALADEADERRRRREAEAAAEVLPQSRGLPKKGIRGEGAGKLRPWPKQRE</sequence>
<dbReference type="AlphaFoldDB" id="A0A4U0Y553"/>
<dbReference type="EMBL" id="NAJQ01000004">
    <property type="protein sequence ID" value="TKA83688.1"/>
    <property type="molecule type" value="Genomic_DNA"/>
</dbReference>
<dbReference type="OrthoDB" id="10658126at2759"/>
<protein>
    <submittedName>
        <fullName evidence="2">Uncharacterized protein</fullName>
    </submittedName>
</protein>
<accession>A0A4U0Y553</accession>
<feature type="region of interest" description="Disordered" evidence="1">
    <location>
        <begin position="1"/>
        <end position="38"/>
    </location>
</feature>
<name>A0A4U0Y553_9PEZI</name>
<comment type="caution">
    <text evidence="2">The sequence shown here is derived from an EMBL/GenBank/DDBJ whole genome shotgun (WGS) entry which is preliminary data.</text>
</comment>
<evidence type="ECO:0000256" key="1">
    <source>
        <dbReference type="SAM" id="MobiDB-lite"/>
    </source>
</evidence>
<proteinExistence type="predicted"/>
<keyword evidence="3" id="KW-1185">Reference proteome</keyword>
<evidence type="ECO:0000313" key="2">
    <source>
        <dbReference type="EMBL" id="TKA83688.1"/>
    </source>
</evidence>
<feature type="region of interest" description="Disordered" evidence="1">
    <location>
        <begin position="191"/>
        <end position="238"/>
    </location>
</feature>
<evidence type="ECO:0000313" key="3">
    <source>
        <dbReference type="Proteomes" id="UP000309340"/>
    </source>
</evidence>
<feature type="region of interest" description="Disordered" evidence="1">
    <location>
        <begin position="138"/>
        <end position="159"/>
    </location>
</feature>